<dbReference type="Proteomes" id="UP000029575">
    <property type="component" value="Unassembled WGS sequence"/>
</dbReference>
<reference evidence="1 2" key="1">
    <citation type="submission" date="2014-06" db="EMBL/GenBank/DDBJ databases">
        <authorList>
            <person name="Bishop-Lilly K.A."/>
            <person name="Broomall S.M."/>
            <person name="Chain P.S."/>
            <person name="Chertkov O."/>
            <person name="Coyne S.R."/>
            <person name="Daligault H.E."/>
            <person name="Davenport K.W."/>
            <person name="Erkkila T."/>
            <person name="Frey K.G."/>
            <person name="Gibbons H.S."/>
            <person name="Gu W."/>
            <person name="Jaissle J."/>
            <person name="Johnson S.L."/>
            <person name="Koroleva G.I."/>
            <person name="Ladner J.T."/>
            <person name="Lo C.-C."/>
            <person name="Minogue T.D."/>
            <person name="Munk C."/>
            <person name="Palacios G.F."/>
            <person name="Redden C.L."/>
            <person name="Rosenzweig C.N."/>
            <person name="Scholz M.B."/>
            <person name="Teshima H."/>
            <person name="Xu Y."/>
        </authorList>
    </citation>
    <scope>NUCLEOTIDE SEQUENCE [LARGE SCALE GENOMIC DNA]</scope>
    <source>
        <strain evidence="1 2">DWS 37UF10B-2</strain>
    </source>
</reference>
<organism evidence="1 2">
    <name type="scientific">Burkholderia cepacia</name>
    <name type="common">Pseudomonas cepacia</name>
    <dbReference type="NCBI Taxonomy" id="292"/>
    <lineage>
        <taxon>Bacteria</taxon>
        <taxon>Pseudomonadati</taxon>
        <taxon>Pseudomonadota</taxon>
        <taxon>Betaproteobacteria</taxon>
        <taxon>Burkholderiales</taxon>
        <taxon>Burkholderiaceae</taxon>
        <taxon>Burkholderia</taxon>
        <taxon>Burkholderia cepacia complex</taxon>
    </lineage>
</organism>
<sequence>MKNKLTKIELLQLLDKIMQPKVYGISETEGNEVLLAFCAGCPDPVKARWLVVDCLDPMTDEELVDRALAMPLRKMADVPLSELPEGHPLRTMAE</sequence>
<accession>A0AA89CJ91</accession>
<dbReference type="AlphaFoldDB" id="A0AA89CJ91"/>
<dbReference type="EMBL" id="JPGD01000005">
    <property type="protein sequence ID" value="KGB99233.1"/>
    <property type="molecule type" value="Genomic_DNA"/>
</dbReference>
<evidence type="ECO:0000313" key="2">
    <source>
        <dbReference type="Proteomes" id="UP000029575"/>
    </source>
</evidence>
<name>A0AA89CJ91_BURCE</name>
<evidence type="ECO:0000313" key="1">
    <source>
        <dbReference type="EMBL" id="KGB99233.1"/>
    </source>
</evidence>
<gene>
    <name evidence="1" type="ORF">DM43_3097</name>
</gene>
<dbReference type="RefSeq" id="WP_155294430.1">
    <property type="nucleotide sequence ID" value="NZ_KN150854.1"/>
</dbReference>
<protein>
    <submittedName>
        <fullName evidence="1">Uncharacterized protein</fullName>
    </submittedName>
</protein>
<proteinExistence type="predicted"/>
<comment type="caution">
    <text evidence="1">The sequence shown here is derived from an EMBL/GenBank/DDBJ whole genome shotgun (WGS) entry which is preliminary data.</text>
</comment>